<dbReference type="InterPro" id="IPR036291">
    <property type="entry name" value="NAD(P)-bd_dom_sf"/>
</dbReference>
<dbReference type="PANTHER" id="PTHR48079:SF6">
    <property type="entry name" value="NAD(P)-BINDING DOMAIN-CONTAINING PROTEIN-RELATED"/>
    <property type="match status" value="1"/>
</dbReference>
<sequence length="319" mass="34050">MRVFVTGADGFIAKAVIRLLRDGGHTVRGMDLRAGVDVVAGDITADGAWQDAVRGSEMVVHTAAVVSNAVGPAGQWRVNVAGTRRVLDAAVRAGAERFVHLSSVRAFSDLGFPDGVTEDHPVRPDGNPYVDTKIAGEQVVLQGHAEGRIGVTVVRPGDVYGPGSRPWTVLPVQLIKKWQFLLPAGGAGIFSPVHVDDLADGLLRAATLPEARGQIFTLTSGYGVTCREFFGHYYRMLGRRGPLVAPTPVAVGAARLVGRAVTLTGAVTEVNATSMRYLTRTGTYSIAKARRMLGYQPVVELADGMARTERWLRDQGLLS</sequence>
<dbReference type="SUPFAM" id="SSF51735">
    <property type="entry name" value="NAD(P)-binding Rossmann-fold domains"/>
    <property type="match status" value="1"/>
</dbReference>
<keyword evidence="3" id="KW-1185">Reference proteome</keyword>
<name>A0A1H1YV52_9ACTN</name>
<gene>
    <name evidence="2" type="ORF">SAMN04489716_3009</name>
</gene>
<organism evidence="2 3">
    <name type="scientific">Actinoplanes derwentensis</name>
    <dbReference type="NCBI Taxonomy" id="113562"/>
    <lineage>
        <taxon>Bacteria</taxon>
        <taxon>Bacillati</taxon>
        <taxon>Actinomycetota</taxon>
        <taxon>Actinomycetes</taxon>
        <taxon>Micromonosporales</taxon>
        <taxon>Micromonosporaceae</taxon>
        <taxon>Actinoplanes</taxon>
    </lineage>
</organism>
<reference evidence="2 3" key="1">
    <citation type="submission" date="2016-10" db="EMBL/GenBank/DDBJ databases">
        <authorList>
            <person name="de Groot N.N."/>
        </authorList>
    </citation>
    <scope>NUCLEOTIDE SEQUENCE [LARGE SCALE GENOMIC DNA]</scope>
    <source>
        <strain evidence="2 3">DSM 43941</strain>
    </source>
</reference>
<dbReference type="Gene3D" id="3.40.50.720">
    <property type="entry name" value="NAD(P)-binding Rossmann-like Domain"/>
    <property type="match status" value="1"/>
</dbReference>
<dbReference type="Pfam" id="PF01370">
    <property type="entry name" value="Epimerase"/>
    <property type="match status" value="1"/>
</dbReference>
<dbReference type="AlphaFoldDB" id="A0A1H1YV52"/>
<dbReference type="RefSeq" id="WP_092545204.1">
    <property type="nucleotide sequence ID" value="NZ_BOMJ01000001.1"/>
</dbReference>
<accession>A0A1H1YV52</accession>
<dbReference type="OrthoDB" id="9801785at2"/>
<evidence type="ECO:0000313" key="2">
    <source>
        <dbReference type="EMBL" id="SDT25199.1"/>
    </source>
</evidence>
<proteinExistence type="predicted"/>
<dbReference type="GO" id="GO:0005737">
    <property type="term" value="C:cytoplasm"/>
    <property type="evidence" value="ECO:0007669"/>
    <property type="project" value="TreeGrafter"/>
</dbReference>
<evidence type="ECO:0000259" key="1">
    <source>
        <dbReference type="Pfam" id="PF01370"/>
    </source>
</evidence>
<dbReference type="GO" id="GO:0004029">
    <property type="term" value="F:aldehyde dehydrogenase (NAD+) activity"/>
    <property type="evidence" value="ECO:0007669"/>
    <property type="project" value="TreeGrafter"/>
</dbReference>
<evidence type="ECO:0000313" key="3">
    <source>
        <dbReference type="Proteomes" id="UP000198688"/>
    </source>
</evidence>
<dbReference type="Proteomes" id="UP000198688">
    <property type="component" value="Chromosome I"/>
</dbReference>
<dbReference type="EMBL" id="LT629758">
    <property type="protein sequence ID" value="SDT25199.1"/>
    <property type="molecule type" value="Genomic_DNA"/>
</dbReference>
<dbReference type="STRING" id="113562.SAMN04489716_3009"/>
<feature type="domain" description="NAD-dependent epimerase/dehydratase" evidence="1">
    <location>
        <begin position="3"/>
        <end position="212"/>
    </location>
</feature>
<dbReference type="PANTHER" id="PTHR48079">
    <property type="entry name" value="PROTEIN YEEZ"/>
    <property type="match status" value="1"/>
</dbReference>
<protein>
    <submittedName>
        <fullName evidence="2">Nucleoside-diphosphate-sugar epimerase</fullName>
    </submittedName>
</protein>
<dbReference type="InterPro" id="IPR051783">
    <property type="entry name" value="NAD(P)-dependent_oxidoreduct"/>
</dbReference>
<dbReference type="InterPro" id="IPR001509">
    <property type="entry name" value="Epimerase_deHydtase"/>
</dbReference>